<keyword evidence="2" id="KW-1185">Reference proteome</keyword>
<feature type="non-terminal residue" evidence="1">
    <location>
        <position position="416"/>
    </location>
</feature>
<dbReference type="STRING" id="569882.SAMN04490248_1761"/>
<evidence type="ECO:0000313" key="1">
    <source>
        <dbReference type="EMBL" id="SEP28213.1"/>
    </source>
</evidence>
<sequence>IAANTINANKVSIGLRGVSAEGFDFQTSGNTLSWSSGNIRYLDNTGTYQVSAVGAGSASYTGARLYLTWSQGASSLVVRTSAVNAHDGNRVVLAIYNGGSDLTTQVGRTIIDGDHIKTGTVDAIHLKAAAVTVDKLASGQGRNLLSNADFSQGDDGWTVEGGNGAVHSELEFARLRDAGTQFAGATYPTYQIKQNGTATDGWTTIGVRRPVDSSPLYVPVNPGDWYGVSAYVWSLRCEFLIQVTWRDDSAAILANTWITSKTTATSGDTYNPNTWDRLWGKAQAPAGATFAHIRFVKYGTLSGSDSHLFIHKPMLSETHAEATGPAPWDTGAMTMIDGPNIRTGSIITATLESTDYVQGSAGFRLASDGSLEIQNLIERDALISGSVSDGLTATQSTAVEKDHNEIVLAATSIGPV</sequence>
<dbReference type="EMBL" id="FODS01000076">
    <property type="protein sequence ID" value="SEP28213.1"/>
    <property type="molecule type" value="Genomic_DNA"/>
</dbReference>
<feature type="non-terminal residue" evidence="1">
    <location>
        <position position="1"/>
    </location>
</feature>
<evidence type="ECO:0000313" key="2">
    <source>
        <dbReference type="Proteomes" id="UP000198893"/>
    </source>
</evidence>
<protein>
    <submittedName>
        <fullName evidence="1">Uncharacterized protein</fullName>
    </submittedName>
</protein>
<dbReference type="Proteomes" id="UP000198893">
    <property type="component" value="Unassembled WGS sequence"/>
</dbReference>
<name>A0A1H8WL15_9RHOB</name>
<reference evidence="1 2" key="1">
    <citation type="submission" date="2016-10" db="EMBL/GenBank/DDBJ databases">
        <authorList>
            <person name="de Groot N.N."/>
        </authorList>
    </citation>
    <scope>NUCLEOTIDE SEQUENCE [LARGE SCALE GENOMIC DNA]</scope>
    <source>
        <strain evidence="1 2">DSM 27842</strain>
    </source>
</reference>
<dbReference type="Gene3D" id="2.60.120.260">
    <property type="entry name" value="Galactose-binding domain-like"/>
    <property type="match status" value="1"/>
</dbReference>
<proteinExistence type="predicted"/>
<dbReference type="AlphaFoldDB" id="A0A1H8WL15"/>
<organism evidence="1 2">
    <name type="scientific">Salinihabitans flavidus</name>
    <dbReference type="NCBI Taxonomy" id="569882"/>
    <lineage>
        <taxon>Bacteria</taxon>
        <taxon>Pseudomonadati</taxon>
        <taxon>Pseudomonadota</taxon>
        <taxon>Alphaproteobacteria</taxon>
        <taxon>Rhodobacterales</taxon>
        <taxon>Roseobacteraceae</taxon>
        <taxon>Salinihabitans</taxon>
    </lineage>
</organism>
<gene>
    <name evidence="1" type="ORF">SAMN04490248_1761</name>
</gene>
<accession>A0A1H8WL15</accession>